<evidence type="ECO:0000313" key="1">
    <source>
        <dbReference type="EMBL" id="KAF5399866.1"/>
    </source>
</evidence>
<comment type="caution">
    <text evidence="1">The sequence shown here is derived from an EMBL/GenBank/DDBJ whole genome shotgun (WGS) entry which is preliminary data.</text>
</comment>
<evidence type="ECO:0000313" key="2">
    <source>
        <dbReference type="Proteomes" id="UP000748531"/>
    </source>
</evidence>
<proteinExistence type="predicted"/>
<dbReference type="Proteomes" id="UP000748531">
    <property type="component" value="Unassembled WGS sequence"/>
</dbReference>
<gene>
    <name evidence="1" type="ORF">PHET_06326</name>
</gene>
<accession>A0A8J4SWC4</accession>
<protein>
    <submittedName>
        <fullName evidence="1">Uncharacterized protein</fullName>
    </submittedName>
</protein>
<dbReference type="EMBL" id="LUCH01003660">
    <property type="protein sequence ID" value="KAF5399866.1"/>
    <property type="molecule type" value="Genomic_DNA"/>
</dbReference>
<name>A0A8J4SWC4_9TREM</name>
<sequence>MEFFNHTFEKCTPTSASCGKQISDYLLPFSCNRELDEFRTELMSVLKTEFSLLRDEIISHICNKIKVS</sequence>
<organism evidence="1 2">
    <name type="scientific">Paragonimus heterotremus</name>
    <dbReference type="NCBI Taxonomy" id="100268"/>
    <lineage>
        <taxon>Eukaryota</taxon>
        <taxon>Metazoa</taxon>
        <taxon>Spiralia</taxon>
        <taxon>Lophotrochozoa</taxon>
        <taxon>Platyhelminthes</taxon>
        <taxon>Trematoda</taxon>
        <taxon>Digenea</taxon>
        <taxon>Plagiorchiida</taxon>
        <taxon>Troglotremata</taxon>
        <taxon>Troglotrematidae</taxon>
        <taxon>Paragonimus</taxon>
    </lineage>
</organism>
<keyword evidence="2" id="KW-1185">Reference proteome</keyword>
<dbReference type="AlphaFoldDB" id="A0A8J4SWC4"/>
<reference evidence="1" key="1">
    <citation type="submission" date="2019-05" db="EMBL/GenBank/DDBJ databases">
        <title>Annotation for the trematode Paragonimus heterotremus.</title>
        <authorList>
            <person name="Choi Y.-J."/>
        </authorList>
    </citation>
    <scope>NUCLEOTIDE SEQUENCE</scope>
    <source>
        <strain evidence="1">LC</strain>
    </source>
</reference>